<evidence type="ECO:0000256" key="4">
    <source>
        <dbReference type="ARBA" id="ARBA00023136"/>
    </source>
</evidence>
<sequence>MTGSPVGASANGGQLLAGITLAVFASMSGTAGKQALRFSELQRRKATPASICVGKVAFAIGLGLNTIIGPLIDMGSYAFAPQSVIAPLGGLDIVWNTLTAPFTLGETLTLRLFCGCVVILAGATVTSLAGSHDSGEFSADTIKAILIRPAVLFYLLALGAWLLFNILVLMPRSAAPKGQPWTPGDRLRGLSLGMTAGSIAGNMFCVKAFVEVVQASIQARDGQAWVDWLPYGLFAAALFFAFANLYFLTKAMREYEALFMGAVFEGSLIIAACISGVVIFSELKSLQAYQVALYWAAILCIVGGICIVCSESGPAPVKEGSKDTNEQTDGPAEGQAEEGDVKTAPLDVSDVVVGCKAKPAAADDAPARAVTEVTDAGRHSVHCCPCGSRGGRVEDGLAFDGVVGTLP</sequence>
<dbReference type="GO" id="GO:0015095">
    <property type="term" value="F:magnesium ion transmembrane transporter activity"/>
    <property type="evidence" value="ECO:0007669"/>
    <property type="project" value="InterPro"/>
</dbReference>
<feature type="transmembrane region" description="Helical" evidence="6">
    <location>
        <begin position="12"/>
        <end position="31"/>
    </location>
</feature>
<keyword evidence="4 6" id="KW-0472">Membrane</keyword>
<gene>
    <name evidence="7" type="ORF">ACAT0790_LOCUS41217</name>
</gene>
<evidence type="ECO:0000256" key="1">
    <source>
        <dbReference type="ARBA" id="ARBA00004141"/>
    </source>
</evidence>
<feature type="transmembrane region" description="Helical" evidence="6">
    <location>
        <begin position="110"/>
        <end position="130"/>
    </location>
</feature>
<dbReference type="EMBL" id="HBGE01068716">
    <property type="protein sequence ID" value="CAD9164451.1"/>
    <property type="molecule type" value="Transcribed_RNA"/>
</dbReference>
<evidence type="ECO:0000256" key="2">
    <source>
        <dbReference type="ARBA" id="ARBA00022692"/>
    </source>
</evidence>
<dbReference type="GO" id="GO:0016020">
    <property type="term" value="C:membrane"/>
    <property type="evidence" value="ECO:0007669"/>
    <property type="project" value="UniProtKB-SubCell"/>
</dbReference>
<accession>A0A7S1RFG2</accession>
<feature type="region of interest" description="Disordered" evidence="5">
    <location>
        <begin position="315"/>
        <end position="340"/>
    </location>
</feature>
<feature type="transmembrane region" description="Helical" evidence="6">
    <location>
        <begin position="190"/>
        <end position="209"/>
    </location>
</feature>
<feature type="transmembrane region" description="Helical" evidence="6">
    <location>
        <begin position="292"/>
        <end position="310"/>
    </location>
</feature>
<dbReference type="AlphaFoldDB" id="A0A7S1RFG2"/>
<feature type="transmembrane region" description="Helical" evidence="6">
    <location>
        <begin position="257"/>
        <end position="280"/>
    </location>
</feature>
<evidence type="ECO:0000256" key="3">
    <source>
        <dbReference type="ARBA" id="ARBA00022989"/>
    </source>
</evidence>
<name>A0A7S1RFG2_ALECA</name>
<organism evidence="7">
    <name type="scientific">Alexandrium catenella</name>
    <name type="common">Red tide dinoflagellate</name>
    <name type="synonym">Gonyaulax catenella</name>
    <dbReference type="NCBI Taxonomy" id="2925"/>
    <lineage>
        <taxon>Eukaryota</taxon>
        <taxon>Sar</taxon>
        <taxon>Alveolata</taxon>
        <taxon>Dinophyceae</taxon>
        <taxon>Gonyaulacales</taxon>
        <taxon>Pyrocystaceae</taxon>
        <taxon>Alexandrium</taxon>
    </lineage>
</organism>
<dbReference type="Pfam" id="PF05653">
    <property type="entry name" value="Mg_trans_NIPA"/>
    <property type="match status" value="1"/>
</dbReference>
<dbReference type="PANTHER" id="PTHR12570">
    <property type="match status" value="1"/>
</dbReference>
<proteinExistence type="predicted"/>
<comment type="subcellular location">
    <subcellularLocation>
        <location evidence="1">Membrane</location>
        <topology evidence="1">Multi-pass membrane protein</topology>
    </subcellularLocation>
</comment>
<feature type="transmembrane region" description="Helical" evidence="6">
    <location>
        <begin position="150"/>
        <end position="169"/>
    </location>
</feature>
<keyword evidence="2 6" id="KW-0812">Transmembrane</keyword>
<dbReference type="InterPro" id="IPR037185">
    <property type="entry name" value="EmrE-like"/>
</dbReference>
<dbReference type="SUPFAM" id="SSF103481">
    <property type="entry name" value="Multidrug resistance efflux transporter EmrE"/>
    <property type="match status" value="1"/>
</dbReference>
<protein>
    <submittedName>
        <fullName evidence="7">Uncharacterized protein</fullName>
    </submittedName>
</protein>
<evidence type="ECO:0000256" key="5">
    <source>
        <dbReference type="SAM" id="MobiDB-lite"/>
    </source>
</evidence>
<evidence type="ECO:0000256" key="6">
    <source>
        <dbReference type="SAM" id="Phobius"/>
    </source>
</evidence>
<reference evidence="7" key="1">
    <citation type="submission" date="2021-01" db="EMBL/GenBank/DDBJ databases">
        <authorList>
            <person name="Corre E."/>
            <person name="Pelletier E."/>
            <person name="Niang G."/>
            <person name="Scheremetjew M."/>
            <person name="Finn R."/>
            <person name="Kale V."/>
            <person name="Holt S."/>
            <person name="Cochrane G."/>
            <person name="Meng A."/>
            <person name="Brown T."/>
            <person name="Cohen L."/>
        </authorList>
    </citation>
    <scope>NUCLEOTIDE SEQUENCE</scope>
    <source>
        <strain evidence="7">OF101</strain>
    </source>
</reference>
<feature type="transmembrane region" description="Helical" evidence="6">
    <location>
        <begin position="78"/>
        <end position="98"/>
    </location>
</feature>
<keyword evidence="3 6" id="KW-1133">Transmembrane helix</keyword>
<feature type="transmembrane region" description="Helical" evidence="6">
    <location>
        <begin position="52"/>
        <end position="72"/>
    </location>
</feature>
<evidence type="ECO:0000313" key="7">
    <source>
        <dbReference type="EMBL" id="CAD9164451.1"/>
    </source>
</evidence>
<dbReference type="InterPro" id="IPR008521">
    <property type="entry name" value="Mg_trans_NIPA"/>
</dbReference>
<feature type="transmembrane region" description="Helical" evidence="6">
    <location>
        <begin position="229"/>
        <end position="248"/>
    </location>
</feature>